<dbReference type="SUPFAM" id="SSF48452">
    <property type="entry name" value="TPR-like"/>
    <property type="match status" value="1"/>
</dbReference>
<dbReference type="InterPro" id="IPR027417">
    <property type="entry name" value="P-loop_NTPase"/>
</dbReference>
<organism evidence="1 2">
    <name type="scientific">Gracilibacillus thailandensis</name>
    <dbReference type="NCBI Taxonomy" id="563735"/>
    <lineage>
        <taxon>Bacteria</taxon>
        <taxon>Bacillati</taxon>
        <taxon>Bacillota</taxon>
        <taxon>Bacilli</taxon>
        <taxon>Bacillales</taxon>
        <taxon>Bacillaceae</taxon>
        <taxon>Gracilibacillus</taxon>
    </lineage>
</organism>
<dbReference type="Gene3D" id="1.25.40.10">
    <property type="entry name" value="Tetratricopeptide repeat domain"/>
    <property type="match status" value="1"/>
</dbReference>
<evidence type="ECO:0000313" key="1">
    <source>
        <dbReference type="EMBL" id="MRI64774.1"/>
    </source>
</evidence>
<protein>
    <submittedName>
        <fullName evidence="1">Uncharacterized protein</fullName>
    </submittedName>
</protein>
<proteinExistence type="predicted"/>
<evidence type="ECO:0000313" key="2">
    <source>
        <dbReference type="Proteomes" id="UP000435187"/>
    </source>
</evidence>
<name>A0A6N7QTB6_9BACI</name>
<sequence length="1282" mass="148030">MFTATIMGIATGLMTNLSYDAFFENEDELYGRVDDAYQRARKHFYKKYGDKFGDELNSFLESQQNIDTVVRSMYYGTQKLQPDDFSAKSFNGSRDGSFEAVIDFIAFLEKEMKEDLFLSKIIAEKAHMEETTQHIAETREHHQELKDQIKKSSMGFERLIEMVSDKISGLFESLPNDFALSNQLLTTPNIDDSPPLLISNVVKREITIKNMLDRGTDKIWVHISGEISSGKTQFLNLMSLSFASKRIWVSLKGLDEQQAIAAFNATLASSSRTRVNSKNAWYQAAISKLKKGDIIIIDDMPSLSVYSSLRDVLIKVAKACEDQGVKILTAGSNDVGLYVKQQLGKDIVLSTRVPSFTEEETEELLLQKGAPSELAKKLSPWLLVITKGSPALLNTLTEYLASESWKVSAEVFDVVQRGEYAMDLNSEIQSILLEKIEDDEAKELLYRLSLIKDTFNNDYLHAVSNVHPEIKHPFEQLNKLSGYWITNVQERYTISPLVVPIGERNLATDVKESVHSEIAKVISKNKTLNPLEATKLLGHLLDAKKYVNLAQVFLNLLHSFEEEKPVEDYWGITIMWANTPLPQDIPFDMKLMIRVKQVMVYKHYRDNIDYILADINDMVFQKSEESKINETILLSCLLMTVHNLESDGLQSLKYLRKAFEILRAGALGEFEELIFDNNVEQLVWIILFKLHTKAGVQAWKEFFEELSSEQKQQVLVCELAAESSKAITQNIFLYEFKKTPNEREWEEALAVLNDLKQFAKDNEIPHLQYCTTREEIRILIEFLGRKEEANEKAVEVLHGESVPSEAIFMIHSMLAKQYLLVKEHEKAMEHYQISMKPALQKYDWEIVDALGEYSLCLARTKKYEESRKIQEEAIKKAEAAGYFPNYQIANLFGEYGISLWQEENKKDAFYAFENAVSLLLEEKTYEEAWKCSFSVLGHVLMYYSSILQNKKQPKSEEYWEPFRGMFAENNQKLASFFKEETISGTQMYLVMYAEGMKDFLVARKWLYKGWEENKRNQRENELSGYLFYRLPYYLMVENKMEDAFKIAIQSYKILQAVRIISQKGDMPKLGQIDVKAVLSNHPDLENEIVYDAVKLHIVPMMIYASTLKARVDDSLENVVNEIITFIENQSSEGLNEKFYSHAKKAFQSLLEPSNAPFEVIQEIPDIEEFDKTVLQALSYLATANNLLPKEALELHCNVLEWLTKLFKNDNYVHEKILAPFFNHFWTNRYIKERNYFNNTEKIDKEFMLLLEKKDFHVKELILLMSKGLKVNLSEEVMTFLNS</sequence>
<dbReference type="RefSeq" id="WP_153833671.1">
    <property type="nucleotide sequence ID" value="NZ_JBHUMW010000007.1"/>
</dbReference>
<dbReference type="SUPFAM" id="SSF52540">
    <property type="entry name" value="P-loop containing nucleoside triphosphate hydrolases"/>
    <property type="match status" value="1"/>
</dbReference>
<dbReference type="Proteomes" id="UP000435187">
    <property type="component" value="Unassembled WGS sequence"/>
</dbReference>
<accession>A0A6N7QTB6</accession>
<comment type="caution">
    <text evidence="1">The sequence shown here is derived from an EMBL/GenBank/DDBJ whole genome shotgun (WGS) entry which is preliminary data.</text>
</comment>
<keyword evidence="2" id="KW-1185">Reference proteome</keyword>
<dbReference type="InterPro" id="IPR011990">
    <property type="entry name" value="TPR-like_helical_dom_sf"/>
</dbReference>
<dbReference type="EMBL" id="WJEE01000001">
    <property type="protein sequence ID" value="MRI64774.1"/>
    <property type="molecule type" value="Genomic_DNA"/>
</dbReference>
<gene>
    <name evidence="1" type="ORF">GH885_00245</name>
</gene>
<reference evidence="1 2" key="1">
    <citation type="submission" date="2019-10" db="EMBL/GenBank/DDBJ databases">
        <title>Gracilibacillus salitolerans sp. nov., a moderate halophile isolated from a saline soil in northwest China.</title>
        <authorList>
            <person name="Gan L."/>
        </authorList>
    </citation>
    <scope>NUCLEOTIDE SEQUENCE [LARGE SCALE GENOMIC DNA]</scope>
    <source>
        <strain evidence="1 2">TP2-8</strain>
    </source>
</reference>